<feature type="region of interest" description="Disordered" evidence="1">
    <location>
        <begin position="1136"/>
        <end position="1241"/>
    </location>
</feature>
<feature type="compositionally biased region" description="Basic and acidic residues" evidence="1">
    <location>
        <begin position="1023"/>
        <end position="1042"/>
    </location>
</feature>
<feature type="compositionally biased region" description="Polar residues" evidence="1">
    <location>
        <begin position="193"/>
        <end position="207"/>
    </location>
</feature>
<dbReference type="EMBL" id="MU838997">
    <property type="protein sequence ID" value="KAK1772887.1"/>
    <property type="molecule type" value="Genomic_DNA"/>
</dbReference>
<sequence>MSISSPSSGSAHTASSPAPFLSICDQTFTPLSMDSSDLDLMDERDRDRDRDGDACAAEPRKAENTCMPALQVAEDDGGNRQFAPKASADRTKDTDIASSMVQSPPGPCSATAAPPAEYDLASTKNITSSEYHPPTPYFLAHSQSRSSPSQPRDATATSRPIRTTTAAATATAVAIATTAATTILRPKPKAPPRNTNTQQQPATTSSVIPEATTEPALVRRVSNASVTIRHPAPDLNTRSGAYLGNIAALEATAERLSMTSSIEDAIRDAHDELKRSDSQRSSILRANRASRAASDAGSTSGLPHLTVLSRQSSILSTNNAARLGGYSPAGYVMSPNHSLSNASSRLRSGSKASSSGAPPPATEIMDYLTLSPDIGSGEDLGFMSRHGPGKSSVRSVVSAKLPLAEIAEMEPPMTLTQDALDEADRAAEAHEDTTDEDATIRASAFQYIDIDVGLGLGRALELDDIDAAADAQEVMQPMLPSDYMGLPSPNRLQLHQPDSYVHYGNFEHERPTTAESGMTLEQAETAFGDFDGVHCDPEVLDFPEPLPRKPSPRQTPRAPQPPRAPAPRPTSYFDAATGQQMLFYPARVPAMLNLPPKLSKNSVPTARKKVRSQILSAMPTESRESRVWLPDPLESLGDMGSPLMGEESSGHDPAGLVSPGDIPSPEIVPKPDQLLAGHSRHPSETGTIVPSDSQKRDIQRQSRMMESENRKSHMPVSGDLAPQLRASVYFDLPPEAPIIEVKDGSATATLDSILNASAIAPVSAFVDHTFAGKLGAEVYGREKKAKKKGKEPASMGHKRGGSGVTMLGVAEPKKRASILSLMVGGRQNSETLDVDVDGRRTALGVAGEGGIRRVSSDGSSATGHDQPLTSPGQPLPREENEKPEEEDGKEEQDEDDEDDDEDDDQYQGPPTTLLAELQLRKQQQKLRTRPVHKVYPNGLHSTLLELDTVAEVERKQRKGKRVNLAWEDPTANPDPVEDENDDDVPLGMLYAAKAAAAANGGNRSTVDISAVMSEIHRPLGLMERRDMEENEPLSRRRDRLQGRDLGSSLNLNTLQKRMSMMTLTQGGLGARTQSRLMLPLQQQESLSVAGDDALGAEADPEIEGETLAERRRRLNAETLPRARPVSGAFSAELLGQFDDLDEDEAGADPKGKGRERIPTKSPDQDKEADEETLGQRRRRLQAEREAREREMGPGGNPIARSRTPLSRPMSMANILGAHPLDGGGAQQQRVVQQDPREQQRQRVEAEAARAQRERDAQMAAMRAQMPQYLTGPAVGAANGGYMSGRFNDGLGGGVGSGQSLVYGPGAAQQRMAMYSGAAGYGVGPAGSANMAPASAYGVPMGNPAAYGGGVPMGAGAYGMNGPYNGVGPLQMPPTQGQLDMVERWRQSVMP</sequence>
<feature type="compositionally biased region" description="Polar residues" evidence="1">
    <location>
        <begin position="856"/>
        <end position="872"/>
    </location>
</feature>
<reference evidence="2" key="1">
    <citation type="submission" date="2023-06" db="EMBL/GenBank/DDBJ databases">
        <title>Genome-scale phylogeny and comparative genomics of the fungal order Sordariales.</title>
        <authorList>
            <consortium name="Lawrence Berkeley National Laboratory"/>
            <person name="Hensen N."/>
            <person name="Bonometti L."/>
            <person name="Westerberg I."/>
            <person name="Brannstrom I.O."/>
            <person name="Guillou S."/>
            <person name="Cros-Aarteil S."/>
            <person name="Calhoun S."/>
            <person name="Haridas S."/>
            <person name="Kuo A."/>
            <person name="Mondo S."/>
            <person name="Pangilinan J."/>
            <person name="Riley R."/>
            <person name="Labutti K."/>
            <person name="Andreopoulos B."/>
            <person name="Lipzen A."/>
            <person name="Chen C."/>
            <person name="Yanf M."/>
            <person name="Daum C."/>
            <person name="Ng V."/>
            <person name="Clum A."/>
            <person name="Steindorff A."/>
            <person name="Ohm R."/>
            <person name="Martin F."/>
            <person name="Silar P."/>
            <person name="Natvig D."/>
            <person name="Lalanne C."/>
            <person name="Gautier V."/>
            <person name="Ament-Velasquez S.L."/>
            <person name="Kruys A."/>
            <person name="Hutchinson M.I."/>
            <person name="Powell A.J."/>
            <person name="Barry K."/>
            <person name="Miller A.N."/>
            <person name="Grigoriev I.V."/>
            <person name="Debuchy R."/>
            <person name="Gladieux P."/>
            <person name="Thoren M.H."/>
            <person name="Johannesson H."/>
        </authorList>
    </citation>
    <scope>NUCLEOTIDE SEQUENCE</scope>
    <source>
        <strain evidence="2">8032-3</strain>
    </source>
</reference>
<feature type="compositionally biased region" description="Acidic residues" evidence="1">
    <location>
        <begin position="881"/>
        <end position="905"/>
    </location>
</feature>
<feature type="region of interest" description="Disordered" evidence="1">
    <location>
        <begin position="538"/>
        <end position="572"/>
    </location>
</feature>
<feature type="region of interest" description="Disordered" evidence="1">
    <location>
        <begin position="338"/>
        <end position="364"/>
    </location>
</feature>
<feature type="region of interest" description="Disordered" evidence="1">
    <location>
        <begin position="1023"/>
        <end position="1047"/>
    </location>
</feature>
<keyword evidence="3" id="KW-1185">Reference proteome</keyword>
<feature type="region of interest" description="Disordered" evidence="1">
    <location>
        <begin position="183"/>
        <end position="209"/>
    </location>
</feature>
<feature type="compositionally biased region" description="Low complexity" evidence="1">
    <location>
        <begin position="342"/>
        <end position="356"/>
    </location>
</feature>
<name>A0AAJ0FM51_9PEZI</name>
<dbReference type="RefSeq" id="XP_060289100.1">
    <property type="nucleotide sequence ID" value="XM_060431407.1"/>
</dbReference>
<feature type="compositionally biased region" description="Low complexity" evidence="1">
    <location>
        <begin position="280"/>
        <end position="300"/>
    </location>
</feature>
<dbReference type="GeneID" id="85314594"/>
<feature type="compositionally biased region" description="Pro residues" evidence="1">
    <location>
        <begin position="558"/>
        <end position="568"/>
    </location>
</feature>
<feature type="region of interest" description="Disordered" evidence="1">
    <location>
        <begin position="32"/>
        <end position="114"/>
    </location>
</feature>
<feature type="compositionally biased region" description="Basic and acidic residues" evidence="1">
    <location>
        <begin position="1180"/>
        <end position="1191"/>
    </location>
</feature>
<feature type="region of interest" description="Disordered" evidence="1">
    <location>
        <begin position="847"/>
        <end position="909"/>
    </location>
</feature>
<gene>
    <name evidence="2" type="ORF">QBC33DRAFT_584371</name>
</gene>
<proteinExistence type="predicted"/>
<feature type="region of interest" description="Disordered" evidence="1">
    <location>
        <begin position="126"/>
        <end position="159"/>
    </location>
</feature>
<organism evidence="2 3">
    <name type="scientific">Phialemonium atrogriseum</name>
    <dbReference type="NCBI Taxonomy" id="1093897"/>
    <lineage>
        <taxon>Eukaryota</taxon>
        <taxon>Fungi</taxon>
        <taxon>Dikarya</taxon>
        <taxon>Ascomycota</taxon>
        <taxon>Pezizomycotina</taxon>
        <taxon>Sordariomycetes</taxon>
        <taxon>Sordariomycetidae</taxon>
        <taxon>Cephalothecales</taxon>
        <taxon>Cephalothecaceae</taxon>
        <taxon>Phialemonium</taxon>
    </lineage>
</organism>
<feature type="compositionally biased region" description="Low complexity" evidence="1">
    <location>
        <begin position="142"/>
        <end position="159"/>
    </location>
</feature>
<dbReference type="Proteomes" id="UP001244011">
    <property type="component" value="Unassembled WGS sequence"/>
</dbReference>
<feature type="compositionally biased region" description="Basic and acidic residues" evidence="1">
    <location>
        <begin position="693"/>
        <end position="711"/>
    </location>
</feature>
<evidence type="ECO:0000313" key="3">
    <source>
        <dbReference type="Proteomes" id="UP001244011"/>
    </source>
</evidence>
<feature type="compositionally biased region" description="Basic and acidic residues" evidence="1">
    <location>
        <begin position="41"/>
        <end position="63"/>
    </location>
</feature>
<evidence type="ECO:0000256" key="1">
    <source>
        <dbReference type="SAM" id="MobiDB-lite"/>
    </source>
</evidence>
<evidence type="ECO:0000313" key="2">
    <source>
        <dbReference type="EMBL" id="KAK1772887.1"/>
    </source>
</evidence>
<feature type="region of interest" description="Disordered" evidence="1">
    <location>
        <begin position="271"/>
        <end position="304"/>
    </location>
</feature>
<accession>A0AAJ0FM51</accession>
<feature type="region of interest" description="Disordered" evidence="1">
    <location>
        <begin position="631"/>
        <end position="718"/>
    </location>
</feature>
<feature type="compositionally biased region" description="Basic and acidic residues" evidence="1">
    <location>
        <begin position="1147"/>
        <end position="1165"/>
    </location>
</feature>
<protein>
    <submittedName>
        <fullName evidence="2">Uncharacterized protein</fullName>
    </submittedName>
</protein>
<feature type="region of interest" description="Disordered" evidence="1">
    <location>
        <begin position="783"/>
        <end position="805"/>
    </location>
</feature>
<comment type="caution">
    <text evidence="2">The sequence shown here is derived from an EMBL/GenBank/DDBJ whole genome shotgun (WGS) entry which is preliminary data.</text>
</comment>